<protein>
    <submittedName>
        <fullName evidence="3">CD7 molecule</fullName>
    </submittedName>
</protein>
<dbReference type="InterPro" id="IPR003599">
    <property type="entry name" value="Ig_sub"/>
</dbReference>
<dbReference type="SUPFAM" id="SSF48726">
    <property type="entry name" value="Immunoglobulin"/>
    <property type="match status" value="1"/>
</dbReference>
<keyword evidence="4" id="KW-1185">Reference proteome</keyword>
<keyword evidence="1" id="KW-0812">Transmembrane</keyword>
<feature type="domain" description="Immunoglobulin" evidence="2">
    <location>
        <begin position="196"/>
        <end position="292"/>
    </location>
</feature>
<evidence type="ECO:0000259" key="2">
    <source>
        <dbReference type="SMART" id="SM00409"/>
    </source>
</evidence>
<evidence type="ECO:0000313" key="3">
    <source>
        <dbReference type="Ensembl" id="ENSACCP00020011888.1"/>
    </source>
</evidence>
<dbReference type="PANTHER" id="PTHR15343:SF0">
    <property type="entry name" value="T-CELL ANTIGEN CD7"/>
    <property type="match status" value="1"/>
</dbReference>
<dbReference type="InterPro" id="IPR013106">
    <property type="entry name" value="Ig_V-set"/>
</dbReference>
<accession>A0A663EI87</accession>
<reference evidence="3" key="2">
    <citation type="submission" date="2025-09" db="UniProtKB">
        <authorList>
            <consortium name="Ensembl"/>
        </authorList>
    </citation>
    <scope>IDENTIFICATION</scope>
</reference>
<gene>
    <name evidence="3" type="primary">CD7</name>
</gene>
<dbReference type="AlphaFoldDB" id="A0A663EI87"/>
<dbReference type="InterPro" id="IPR036179">
    <property type="entry name" value="Ig-like_dom_sf"/>
</dbReference>
<dbReference type="GO" id="GO:0038023">
    <property type="term" value="F:signaling receptor activity"/>
    <property type="evidence" value="ECO:0007669"/>
    <property type="project" value="InterPro"/>
</dbReference>
<dbReference type="PANTHER" id="PTHR15343">
    <property type="entry name" value="CD7"/>
    <property type="match status" value="1"/>
</dbReference>
<dbReference type="SMART" id="SM00409">
    <property type="entry name" value="IG"/>
    <property type="match status" value="1"/>
</dbReference>
<name>A0A663EI87_AQUCH</name>
<sequence>MGHLGEHPTLLELRTQGSLMDSPHLAWLCFLLLTVAAPRPNIAMPHDDPTEGTQGSSFGKTSVTVYHCKDCESNICKSSNYEDFVKIGETQREKFSNEIIQLVTSETHIVMCFQQGNTFPEGLYAIVWERAMGVGDSCGIPNSGGNPQFSIGEKSSIGIIAPVLILGVCGTAMAVYCVRQNRNSQAKTSEVVEQSPLYVNPQQGQSINITCALKSSHEDEGFYLLKTQMQPERVLYVSSQNGSTIFPAFANRLEFSKEEKKILITLHNLQKNDSDVYVCAGMLKSSTFLSVNRSGTMVLVKEVEQTHCSNNSWGIYGLIIVVALLFFALICCTLYRVDMKKYFQKRKPNAVYEDMSYSSRRNTLIRANAYVTDN</sequence>
<dbReference type="CDD" id="cd00099">
    <property type="entry name" value="IgV"/>
    <property type="match status" value="1"/>
</dbReference>
<proteinExistence type="predicted"/>
<dbReference type="GO" id="GO:0002250">
    <property type="term" value="P:adaptive immune response"/>
    <property type="evidence" value="ECO:0007669"/>
    <property type="project" value="InterPro"/>
</dbReference>
<dbReference type="GO" id="GO:0016020">
    <property type="term" value="C:membrane"/>
    <property type="evidence" value="ECO:0007669"/>
    <property type="project" value="InterPro"/>
</dbReference>
<dbReference type="InterPro" id="IPR013783">
    <property type="entry name" value="Ig-like_fold"/>
</dbReference>
<feature type="transmembrane region" description="Helical" evidence="1">
    <location>
        <begin position="313"/>
        <end position="337"/>
    </location>
</feature>
<evidence type="ECO:0000256" key="1">
    <source>
        <dbReference type="SAM" id="Phobius"/>
    </source>
</evidence>
<dbReference type="Gene3D" id="2.60.40.10">
    <property type="entry name" value="Immunoglobulins"/>
    <property type="match status" value="1"/>
</dbReference>
<dbReference type="Proteomes" id="UP000472275">
    <property type="component" value="Chromosome 5"/>
</dbReference>
<evidence type="ECO:0000313" key="4">
    <source>
        <dbReference type="Proteomes" id="UP000472275"/>
    </source>
</evidence>
<dbReference type="GeneTree" id="ENSGT00390000013965"/>
<dbReference type="InterPro" id="IPR039090">
    <property type="entry name" value="CD7"/>
</dbReference>
<keyword evidence="1" id="KW-1133">Transmembrane helix</keyword>
<keyword evidence="1" id="KW-0472">Membrane</keyword>
<organism evidence="3 4">
    <name type="scientific">Aquila chrysaetos chrysaetos</name>
    <dbReference type="NCBI Taxonomy" id="223781"/>
    <lineage>
        <taxon>Eukaryota</taxon>
        <taxon>Metazoa</taxon>
        <taxon>Chordata</taxon>
        <taxon>Craniata</taxon>
        <taxon>Vertebrata</taxon>
        <taxon>Euteleostomi</taxon>
        <taxon>Archelosauria</taxon>
        <taxon>Archosauria</taxon>
        <taxon>Dinosauria</taxon>
        <taxon>Saurischia</taxon>
        <taxon>Theropoda</taxon>
        <taxon>Coelurosauria</taxon>
        <taxon>Aves</taxon>
        <taxon>Neognathae</taxon>
        <taxon>Neoaves</taxon>
        <taxon>Telluraves</taxon>
        <taxon>Accipitrimorphae</taxon>
        <taxon>Accipitriformes</taxon>
        <taxon>Accipitridae</taxon>
        <taxon>Accipitrinae</taxon>
        <taxon>Aquila</taxon>
    </lineage>
</organism>
<dbReference type="Ensembl" id="ENSACCT00020012426.1">
    <property type="protein sequence ID" value="ENSACCP00020011888.1"/>
    <property type="gene ID" value="ENSACCG00020008197.1"/>
</dbReference>
<dbReference type="Pfam" id="PF07686">
    <property type="entry name" value="V-set"/>
    <property type="match status" value="1"/>
</dbReference>
<reference evidence="3" key="1">
    <citation type="submission" date="2025-08" db="UniProtKB">
        <authorList>
            <consortium name="Ensembl"/>
        </authorList>
    </citation>
    <scope>IDENTIFICATION</scope>
</reference>